<evidence type="ECO:0000313" key="4">
    <source>
        <dbReference type="Proteomes" id="UP000243217"/>
    </source>
</evidence>
<name>A0A1V9Z552_9STRA</name>
<dbReference type="Pfam" id="PF02141">
    <property type="entry name" value="DENN"/>
    <property type="match status" value="1"/>
</dbReference>
<dbReference type="SMART" id="SM00799">
    <property type="entry name" value="DENN"/>
    <property type="match status" value="1"/>
</dbReference>
<dbReference type="SUPFAM" id="SSF48097">
    <property type="entry name" value="Regulator of G-protein signaling, RGS"/>
    <property type="match status" value="2"/>
</dbReference>
<sequence length="817" mass="92521">MVSPRTSPRGNLSVEEVVHDPNMHSVFLKYLSVADTTNFSRLLFLVSVDEYKKLFLQPTNDMSLRVNYAKKIISKYMTEDSFFNIGSEDLTVHNQPIATFGTYLKNDLNMCTGLCSSDDLFQDVQKSVIEALKPSLKRFQETPECKTLMRFKVSMIDTTIPATNLHDVEIDHTKANFTLERVLSNRRLCCVFWVYLFKERSHGPLSFWMEATMRLLPLMDDYLQTSLPNAAESENNPGLDLVHSQAVVHLSHVLWRKYMAPHATAEVHVLCEGQRALFDVLEHHFASWNRDELLTESQVQQAAMTLRSILCYVKDDLQMNHFVRFLQSKSFQSMLHSYQHRLMSPSHQTLSVATLKEVSSQTHSTGSCDSSSSSSDSSSTSLPELFHCMNVISHQPQRPRLTSFALQKVGGAPHCISGVLSFTSNLQHRGTFTQSILYSLANVYPQDDIIAHHHTLPDHLEGFFSPLKPTIRSTTPPPPSLLHVVIGSTERPFYMACLKRYVPITATEYLNPLESVLLEEKSLCVYVAAGICLLSRYPLFDTLRKRLQQVHEAVVDIPEYNTLEWNWSSRYVAQLAAPIPASPSPFPQSHSIDFSIKPLFDCLHIENLLLLFASFFLERKILFVSSYISVLTTVAEACKTLLAPLQWPHVYAPLLPPNMLECLHCPTPFVFGVHSSMLESVNGYIQDDEEAIVVINLDSHEVLHAPMSLPSTVHRKLAAQLKELILPDVVCSDMLAKPRCLAFPQDAVRNLFRTTWSDMMANMEEFSFPLSDEVDSMVVFDNVGFLKGREATESSFYQIFVKTQLFSQYIATNGVQS</sequence>
<dbReference type="Gene3D" id="3.40.50.11500">
    <property type="match status" value="1"/>
</dbReference>
<proteinExistence type="predicted"/>
<dbReference type="EMBL" id="JNBS01002276">
    <property type="protein sequence ID" value="OQR93134.1"/>
    <property type="molecule type" value="Genomic_DNA"/>
</dbReference>
<dbReference type="InterPro" id="IPR043153">
    <property type="entry name" value="DENN_C"/>
</dbReference>
<dbReference type="InterPro" id="IPR037516">
    <property type="entry name" value="Tripartite_DENN"/>
</dbReference>
<evidence type="ECO:0000259" key="1">
    <source>
        <dbReference type="PROSITE" id="PS50132"/>
    </source>
</evidence>
<feature type="domain" description="RGS" evidence="1">
    <location>
        <begin position="13"/>
        <end position="133"/>
    </location>
</feature>
<protein>
    <recommendedName>
        <fullName evidence="5">UDENN domain-containing protein</fullName>
    </recommendedName>
</protein>
<dbReference type="PANTHER" id="PTHR12296">
    <property type="entry name" value="DENN DOMAIN-CONTAINING PROTEIN 4"/>
    <property type="match status" value="1"/>
</dbReference>
<dbReference type="Proteomes" id="UP000243217">
    <property type="component" value="Unassembled WGS sequence"/>
</dbReference>
<dbReference type="PANTHER" id="PTHR12296:SF21">
    <property type="entry name" value="DENN DOMAIN-CONTAINING PROTEIN 3"/>
    <property type="match status" value="1"/>
</dbReference>
<dbReference type="InterPro" id="IPR044926">
    <property type="entry name" value="RGS_subdomain_2"/>
</dbReference>
<dbReference type="PROSITE" id="PS50211">
    <property type="entry name" value="DENN"/>
    <property type="match status" value="1"/>
</dbReference>
<dbReference type="GO" id="GO:0031410">
    <property type="term" value="C:cytoplasmic vesicle"/>
    <property type="evidence" value="ECO:0007669"/>
    <property type="project" value="TreeGrafter"/>
</dbReference>
<comment type="caution">
    <text evidence="3">The sequence shown here is derived from an EMBL/GenBank/DDBJ whole genome shotgun (WGS) entry which is preliminary data.</text>
</comment>
<organism evidence="3 4">
    <name type="scientific">Thraustotheca clavata</name>
    <dbReference type="NCBI Taxonomy" id="74557"/>
    <lineage>
        <taxon>Eukaryota</taxon>
        <taxon>Sar</taxon>
        <taxon>Stramenopiles</taxon>
        <taxon>Oomycota</taxon>
        <taxon>Saprolegniomycetes</taxon>
        <taxon>Saprolegniales</taxon>
        <taxon>Achlyaceae</taxon>
        <taxon>Thraustotheca</taxon>
    </lineage>
</organism>
<dbReference type="STRING" id="74557.A0A1V9Z552"/>
<gene>
    <name evidence="3" type="ORF">THRCLA_08539</name>
</gene>
<dbReference type="SMART" id="SM00315">
    <property type="entry name" value="RGS"/>
    <property type="match status" value="2"/>
</dbReference>
<evidence type="ECO:0000259" key="2">
    <source>
        <dbReference type="PROSITE" id="PS50211"/>
    </source>
</evidence>
<reference evidence="3 4" key="1">
    <citation type="journal article" date="2014" name="Genome Biol. Evol.">
        <title>The secreted proteins of Achlya hypogyna and Thraustotheca clavata identify the ancestral oomycete secretome and reveal gene acquisitions by horizontal gene transfer.</title>
        <authorList>
            <person name="Misner I."/>
            <person name="Blouin N."/>
            <person name="Leonard G."/>
            <person name="Richards T.A."/>
            <person name="Lane C.E."/>
        </authorList>
    </citation>
    <scope>NUCLEOTIDE SEQUENCE [LARGE SCALE GENOMIC DNA]</scope>
    <source>
        <strain evidence="3 4">ATCC 34112</strain>
    </source>
</reference>
<dbReference type="InterPro" id="IPR001194">
    <property type="entry name" value="cDENN_dom"/>
</dbReference>
<dbReference type="Gene3D" id="1.10.167.10">
    <property type="entry name" value="Regulator of G-protein Signalling 4, domain 2"/>
    <property type="match status" value="2"/>
</dbReference>
<dbReference type="GO" id="GO:0032483">
    <property type="term" value="P:regulation of Rab protein signal transduction"/>
    <property type="evidence" value="ECO:0007669"/>
    <property type="project" value="TreeGrafter"/>
</dbReference>
<dbReference type="InterPro" id="IPR016137">
    <property type="entry name" value="RGS"/>
</dbReference>
<dbReference type="OrthoDB" id="6019893at2759"/>
<dbReference type="PROSITE" id="PS50132">
    <property type="entry name" value="RGS"/>
    <property type="match status" value="1"/>
</dbReference>
<dbReference type="InterPro" id="IPR051696">
    <property type="entry name" value="DENN_Domain_GEFs"/>
</dbReference>
<accession>A0A1V9Z552</accession>
<evidence type="ECO:0008006" key="5">
    <source>
        <dbReference type="Google" id="ProtNLM"/>
    </source>
</evidence>
<dbReference type="AlphaFoldDB" id="A0A1V9Z552"/>
<evidence type="ECO:0000313" key="3">
    <source>
        <dbReference type="EMBL" id="OQR93134.1"/>
    </source>
</evidence>
<dbReference type="InterPro" id="IPR036305">
    <property type="entry name" value="RGS_sf"/>
</dbReference>
<feature type="domain" description="UDENN" evidence="2">
    <location>
        <begin position="418"/>
        <end position="817"/>
    </location>
</feature>
<keyword evidence="4" id="KW-1185">Reference proteome</keyword>